<dbReference type="Proteomes" id="UP001569200">
    <property type="component" value="Unassembled WGS sequence"/>
</dbReference>
<accession>A0ABV4M1H9</accession>
<keyword evidence="2" id="KW-1185">Reference proteome</keyword>
<proteinExistence type="predicted"/>
<dbReference type="EMBL" id="JBGOOW010000074">
    <property type="protein sequence ID" value="MEZ8183982.1"/>
    <property type="molecule type" value="Genomic_DNA"/>
</dbReference>
<comment type="caution">
    <text evidence="1">The sequence shown here is derived from an EMBL/GenBank/DDBJ whole genome shotgun (WGS) entry which is preliminary data.</text>
</comment>
<sequence length="282" mass="33026">MQTKSKLTTSAQACLDWLEKDLEYNQKNNIWGSLTPLYKRSIERSGELNDFFEDVHNQLDEHQKRLILEILVDADMFWHPNQATKIRADYQRFIESNQAVFDAARTLASLLEEREEFSEGARWYSYVDTDLPDILNASSQHHSRFNSFLRERFKPLLSFDSRYWPTTIDFIEELRNRFFDAEIETSEQPLHLLVNQKRASDLDTIILFFSDLQTRKAGLNGLPKSFKLRDSSVASAINIGLDLPLENLFTAEKVKVGRQNLRKKGWDVWGERYEFNGFNLST</sequence>
<gene>
    <name evidence="1" type="ORF">ACED33_25270</name>
</gene>
<organism evidence="1 2">
    <name type="scientific">Vibrio splendidus</name>
    <dbReference type="NCBI Taxonomy" id="29497"/>
    <lineage>
        <taxon>Bacteria</taxon>
        <taxon>Pseudomonadati</taxon>
        <taxon>Pseudomonadota</taxon>
        <taxon>Gammaproteobacteria</taxon>
        <taxon>Vibrionales</taxon>
        <taxon>Vibrionaceae</taxon>
        <taxon>Vibrio</taxon>
    </lineage>
</organism>
<protein>
    <submittedName>
        <fullName evidence="1">Uncharacterized protein</fullName>
    </submittedName>
</protein>
<dbReference type="RefSeq" id="WP_017102558.1">
    <property type="nucleotide sequence ID" value="NZ_JAOXHO010000005.1"/>
</dbReference>
<reference evidence="1 2" key="1">
    <citation type="submission" date="2024-06" db="EMBL/GenBank/DDBJ databases">
        <authorList>
            <person name="Steensen K."/>
            <person name="Seneca J."/>
            <person name="Bartlau N."/>
            <person name="Yu A.X."/>
            <person name="Polz M.F."/>
        </authorList>
    </citation>
    <scope>NUCLEOTIDE SEQUENCE [LARGE SCALE GENOMIC DNA]</scope>
    <source>
        <strain evidence="1 2">1F145</strain>
    </source>
</reference>
<evidence type="ECO:0000313" key="1">
    <source>
        <dbReference type="EMBL" id="MEZ8183982.1"/>
    </source>
</evidence>
<name>A0ABV4M1H9_VIBSP</name>
<evidence type="ECO:0000313" key="2">
    <source>
        <dbReference type="Proteomes" id="UP001569200"/>
    </source>
</evidence>